<protein>
    <submittedName>
        <fullName evidence="2">Uncharacterized protein</fullName>
    </submittedName>
</protein>
<comment type="caution">
    <text evidence="2">The sequence shown here is derived from an EMBL/GenBank/DDBJ whole genome shotgun (WGS) entry which is preliminary data.</text>
</comment>
<name>A0A645A356_9ZZZZ</name>
<feature type="region of interest" description="Disordered" evidence="1">
    <location>
        <begin position="1"/>
        <end position="30"/>
    </location>
</feature>
<evidence type="ECO:0000313" key="2">
    <source>
        <dbReference type="EMBL" id="MPM47620.1"/>
    </source>
</evidence>
<proteinExistence type="predicted"/>
<dbReference type="EMBL" id="VSSQ01011748">
    <property type="protein sequence ID" value="MPM47620.1"/>
    <property type="molecule type" value="Genomic_DNA"/>
</dbReference>
<feature type="compositionally biased region" description="Polar residues" evidence="1">
    <location>
        <begin position="1"/>
        <end position="16"/>
    </location>
</feature>
<dbReference type="AlphaFoldDB" id="A0A645A356"/>
<gene>
    <name evidence="2" type="ORF">SDC9_94331</name>
</gene>
<accession>A0A645A356</accession>
<reference evidence="2" key="1">
    <citation type="submission" date="2019-08" db="EMBL/GenBank/DDBJ databases">
        <authorList>
            <person name="Kucharzyk K."/>
            <person name="Murdoch R.W."/>
            <person name="Higgins S."/>
            <person name="Loffler F."/>
        </authorList>
    </citation>
    <scope>NUCLEOTIDE SEQUENCE</scope>
</reference>
<evidence type="ECO:0000256" key="1">
    <source>
        <dbReference type="SAM" id="MobiDB-lite"/>
    </source>
</evidence>
<organism evidence="2">
    <name type="scientific">bioreactor metagenome</name>
    <dbReference type="NCBI Taxonomy" id="1076179"/>
    <lineage>
        <taxon>unclassified sequences</taxon>
        <taxon>metagenomes</taxon>
        <taxon>ecological metagenomes</taxon>
    </lineage>
</organism>
<sequence length="150" mass="16833">MRVEITNTPPMVTNSMAMRKPQPVSPPMVPASRVRISDSQAASMKPMVSPPSPTGILKSEITAPATIMMTSERMPNQRISAPVPFENVLSTAYCSRSLNDGFSDMCILRMSGMIKNKTLPQEEMFESDINYTENQGYVENRNYEILSRYF</sequence>